<comment type="caution">
    <text evidence="2">The sequence shown here is derived from an EMBL/GenBank/DDBJ whole genome shotgun (WGS) entry which is preliminary data.</text>
</comment>
<dbReference type="InterPro" id="IPR010119">
    <property type="entry name" value="Gluconeogen_factor"/>
</dbReference>
<dbReference type="Proteomes" id="UP000050509">
    <property type="component" value="Unassembled WGS sequence"/>
</dbReference>
<proteinExistence type="predicted"/>
<dbReference type="InterPro" id="IPR038136">
    <property type="entry name" value="CofD-like_dom_sf"/>
</dbReference>
<dbReference type="Pfam" id="PF01933">
    <property type="entry name" value="CofD"/>
    <property type="match status" value="1"/>
</dbReference>
<gene>
    <name evidence="2" type="ORF">SE17_32810</name>
</gene>
<dbReference type="NCBIfam" id="TIGR01826">
    <property type="entry name" value="CofD_related"/>
    <property type="match status" value="1"/>
</dbReference>
<feature type="non-terminal residue" evidence="2">
    <location>
        <position position="265"/>
    </location>
</feature>
<evidence type="ECO:0000313" key="2">
    <source>
        <dbReference type="EMBL" id="KPV49407.1"/>
    </source>
</evidence>
<organism evidence="2 3">
    <name type="scientific">Kouleothrix aurantiaca</name>
    <dbReference type="NCBI Taxonomy" id="186479"/>
    <lineage>
        <taxon>Bacteria</taxon>
        <taxon>Bacillati</taxon>
        <taxon>Chloroflexota</taxon>
        <taxon>Chloroflexia</taxon>
        <taxon>Chloroflexales</taxon>
        <taxon>Roseiflexineae</taxon>
        <taxon>Roseiflexaceae</taxon>
        <taxon>Kouleothrix</taxon>
    </lineage>
</organism>
<dbReference type="PATRIC" id="fig|186479.3.peg.3603"/>
<dbReference type="PANTHER" id="PTHR30135">
    <property type="entry name" value="UNCHARACTERIZED PROTEIN YVCK-RELATED"/>
    <property type="match status" value="1"/>
</dbReference>
<keyword evidence="3" id="KW-1185">Reference proteome</keyword>
<evidence type="ECO:0000256" key="1">
    <source>
        <dbReference type="ARBA" id="ARBA00022490"/>
    </source>
</evidence>
<name>A0A0P9FA52_9CHLR</name>
<evidence type="ECO:0008006" key="4">
    <source>
        <dbReference type="Google" id="ProtNLM"/>
    </source>
</evidence>
<dbReference type="EMBL" id="LJCR01001989">
    <property type="protein sequence ID" value="KPV49407.1"/>
    <property type="molecule type" value="Genomic_DNA"/>
</dbReference>
<dbReference type="PANTHER" id="PTHR30135:SF3">
    <property type="entry name" value="GLUCONEOGENESIS FACTOR-RELATED"/>
    <property type="match status" value="1"/>
</dbReference>
<dbReference type="CDD" id="cd07187">
    <property type="entry name" value="YvcK_like"/>
    <property type="match status" value="1"/>
</dbReference>
<dbReference type="InterPro" id="IPR002882">
    <property type="entry name" value="CofD"/>
</dbReference>
<dbReference type="SUPFAM" id="SSF142338">
    <property type="entry name" value="CofD-like"/>
    <property type="match status" value="1"/>
</dbReference>
<sequence length="265" mass="26867">MPMNASPHIVAIGGGGGASQVLRAAQPFAERLTAIIAVTDTGRSTGLARAIGGIPAPGDLRATIANFATDPQIAALLQHRFGGAGIPQLEGMAVGNLLLAALGQQMGDFGAAVQFLARLAGSAATVLPVSVVNTDICAELADGTRVTGEVNVRGLGQAPIARLFLREPAPALPAALDAIRAADLVVIGPGSLFTSVLADLLFEGMAAALAATRGQVVFVCNTTTQPGQTDGYTALDHIRRVVEALGPGTLDAALINRSTLDPARR</sequence>
<dbReference type="GO" id="GO:0043743">
    <property type="term" value="F:LPPG:FO 2-phospho-L-lactate transferase activity"/>
    <property type="evidence" value="ECO:0007669"/>
    <property type="project" value="InterPro"/>
</dbReference>
<dbReference type="Gene3D" id="3.40.50.10680">
    <property type="entry name" value="CofD-like domains"/>
    <property type="match status" value="1"/>
</dbReference>
<dbReference type="AlphaFoldDB" id="A0A0P9FA52"/>
<evidence type="ECO:0000313" key="3">
    <source>
        <dbReference type="Proteomes" id="UP000050509"/>
    </source>
</evidence>
<accession>A0A0P9FA52</accession>
<keyword evidence="1" id="KW-0963">Cytoplasm</keyword>
<protein>
    <recommendedName>
        <fullName evidence="4">YvcK family protein</fullName>
    </recommendedName>
</protein>
<reference evidence="2 3" key="1">
    <citation type="submission" date="2015-09" db="EMBL/GenBank/DDBJ databases">
        <title>Draft genome sequence of Kouleothrix aurantiaca JCM 19913.</title>
        <authorList>
            <person name="Hemp J."/>
        </authorList>
    </citation>
    <scope>NUCLEOTIDE SEQUENCE [LARGE SCALE GENOMIC DNA]</scope>
    <source>
        <strain evidence="2 3">COM-B</strain>
    </source>
</reference>